<keyword evidence="2" id="KW-0812">Transmembrane</keyword>
<dbReference type="PhylomeDB" id="B3MUY4"/>
<evidence type="ECO:0000256" key="2">
    <source>
        <dbReference type="SAM" id="Phobius"/>
    </source>
</evidence>
<proteinExistence type="predicted"/>
<gene>
    <name evidence="3" type="primary">Dana\GF22799</name>
    <name evidence="3" type="synonym">dana_GLEANR_717</name>
    <name evidence="3" type="ORF">GF22799</name>
</gene>
<dbReference type="KEGG" id="dan:6505452"/>
<evidence type="ECO:0000313" key="3">
    <source>
        <dbReference type="EMBL" id="EDV33049.1"/>
    </source>
</evidence>
<dbReference type="AlphaFoldDB" id="B3MUY4"/>
<dbReference type="Proteomes" id="UP000007801">
    <property type="component" value="Unassembled WGS sequence"/>
</dbReference>
<feature type="compositionally biased region" description="Basic and acidic residues" evidence="1">
    <location>
        <begin position="136"/>
        <end position="149"/>
    </location>
</feature>
<feature type="transmembrane region" description="Helical" evidence="2">
    <location>
        <begin position="48"/>
        <end position="72"/>
    </location>
</feature>
<name>B3MUY4_DROAN</name>
<keyword evidence="4" id="KW-1185">Reference proteome</keyword>
<feature type="region of interest" description="Disordered" evidence="1">
    <location>
        <begin position="136"/>
        <end position="177"/>
    </location>
</feature>
<reference evidence="3 4" key="1">
    <citation type="journal article" date="2007" name="Nature">
        <title>Evolution of genes and genomes on the Drosophila phylogeny.</title>
        <authorList>
            <consortium name="Drosophila 12 Genomes Consortium"/>
            <person name="Clark A.G."/>
            <person name="Eisen M.B."/>
            <person name="Smith D.R."/>
            <person name="Bergman C.M."/>
            <person name="Oliver B."/>
            <person name="Markow T.A."/>
            <person name="Kaufman T.C."/>
            <person name="Kellis M."/>
            <person name="Gelbart W."/>
            <person name="Iyer V.N."/>
            <person name="Pollard D.A."/>
            <person name="Sackton T.B."/>
            <person name="Larracuente A.M."/>
            <person name="Singh N.D."/>
            <person name="Abad J.P."/>
            <person name="Abt D.N."/>
            <person name="Adryan B."/>
            <person name="Aguade M."/>
            <person name="Akashi H."/>
            <person name="Anderson W.W."/>
            <person name="Aquadro C.F."/>
            <person name="Ardell D.H."/>
            <person name="Arguello R."/>
            <person name="Artieri C.G."/>
            <person name="Barbash D.A."/>
            <person name="Barker D."/>
            <person name="Barsanti P."/>
            <person name="Batterham P."/>
            <person name="Batzoglou S."/>
            <person name="Begun D."/>
            <person name="Bhutkar A."/>
            <person name="Blanco E."/>
            <person name="Bosak S.A."/>
            <person name="Bradley R.K."/>
            <person name="Brand A.D."/>
            <person name="Brent M.R."/>
            <person name="Brooks A.N."/>
            <person name="Brown R.H."/>
            <person name="Butlin R.K."/>
            <person name="Caggese C."/>
            <person name="Calvi B.R."/>
            <person name="Bernardo de Carvalho A."/>
            <person name="Caspi A."/>
            <person name="Castrezana S."/>
            <person name="Celniker S.E."/>
            <person name="Chang J.L."/>
            <person name="Chapple C."/>
            <person name="Chatterji S."/>
            <person name="Chinwalla A."/>
            <person name="Civetta A."/>
            <person name="Clifton S.W."/>
            <person name="Comeron J.M."/>
            <person name="Costello J.C."/>
            <person name="Coyne J.A."/>
            <person name="Daub J."/>
            <person name="David R.G."/>
            <person name="Delcher A.L."/>
            <person name="Delehaunty K."/>
            <person name="Do C.B."/>
            <person name="Ebling H."/>
            <person name="Edwards K."/>
            <person name="Eickbush T."/>
            <person name="Evans J.D."/>
            <person name="Filipski A."/>
            <person name="Findeiss S."/>
            <person name="Freyhult E."/>
            <person name="Fulton L."/>
            <person name="Fulton R."/>
            <person name="Garcia A.C."/>
            <person name="Gardiner A."/>
            <person name="Garfield D.A."/>
            <person name="Garvin B.E."/>
            <person name="Gibson G."/>
            <person name="Gilbert D."/>
            <person name="Gnerre S."/>
            <person name="Godfrey J."/>
            <person name="Good R."/>
            <person name="Gotea V."/>
            <person name="Gravely B."/>
            <person name="Greenberg A.J."/>
            <person name="Griffiths-Jones S."/>
            <person name="Gross S."/>
            <person name="Guigo R."/>
            <person name="Gustafson E.A."/>
            <person name="Haerty W."/>
            <person name="Hahn M.W."/>
            <person name="Halligan D.L."/>
            <person name="Halpern A.L."/>
            <person name="Halter G.M."/>
            <person name="Han M.V."/>
            <person name="Heger A."/>
            <person name="Hillier L."/>
            <person name="Hinrichs A.S."/>
            <person name="Holmes I."/>
            <person name="Hoskins R.A."/>
            <person name="Hubisz M.J."/>
            <person name="Hultmark D."/>
            <person name="Huntley M.A."/>
            <person name="Jaffe D.B."/>
            <person name="Jagadeeshan S."/>
            <person name="Jeck W.R."/>
            <person name="Johnson J."/>
            <person name="Jones C.D."/>
            <person name="Jordan W.C."/>
            <person name="Karpen G.H."/>
            <person name="Kataoka E."/>
            <person name="Keightley P.D."/>
            <person name="Kheradpour P."/>
            <person name="Kirkness E.F."/>
            <person name="Koerich L.B."/>
            <person name="Kristiansen K."/>
            <person name="Kudrna D."/>
            <person name="Kulathinal R.J."/>
            <person name="Kumar S."/>
            <person name="Kwok R."/>
            <person name="Lander E."/>
            <person name="Langley C.H."/>
            <person name="Lapoint R."/>
            <person name="Lazzaro B.P."/>
            <person name="Lee S.J."/>
            <person name="Levesque L."/>
            <person name="Li R."/>
            <person name="Lin C.F."/>
            <person name="Lin M.F."/>
            <person name="Lindblad-Toh K."/>
            <person name="Llopart A."/>
            <person name="Long M."/>
            <person name="Low L."/>
            <person name="Lozovsky E."/>
            <person name="Lu J."/>
            <person name="Luo M."/>
            <person name="Machado C.A."/>
            <person name="Makalowski W."/>
            <person name="Marzo M."/>
            <person name="Matsuda M."/>
            <person name="Matzkin L."/>
            <person name="McAllister B."/>
            <person name="McBride C.S."/>
            <person name="McKernan B."/>
            <person name="McKernan K."/>
            <person name="Mendez-Lago M."/>
            <person name="Minx P."/>
            <person name="Mollenhauer M.U."/>
            <person name="Montooth K."/>
            <person name="Mount S.M."/>
            <person name="Mu X."/>
            <person name="Myers E."/>
            <person name="Negre B."/>
            <person name="Newfeld S."/>
            <person name="Nielsen R."/>
            <person name="Noor M.A."/>
            <person name="O'Grady P."/>
            <person name="Pachter L."/>
            <person name="Papaceit M."/>
            <person name="Parisi M.J."/>
            <person name="Parisi M."/>
            <person name="Parts L."/>
            <person name="Pedersen J.S."/>
            <person name="Pesole G."/>
            <person name="Phillippy A.M."/>
            <person name="Ponting C.P."/>
            <person name="Pop M."/>
            <person name="Porcelli D."/>
            <person name="Powell J.R."/>
            <person name="Prohaska S."/>
            <person name="Pruitt K."/>
            <person name="Puig M."/>
            <person name="Quesneville H."/>
            <person name="Ram K.R."/>
            <person name="Rand D."/>
            <person name="Rasmussen M.D."/>
            <person name="Reed L.K."/>
            <person name="Reenan R."/>
            <person name="Reily A."/>
            <person name="Remington K.A."/>
            <person name="Rieger T.T."/>
            <person name="Ritchie M.G."/>
            <person name="Robin C."/>
            <person name="Rogers Y.H."/>
            <person name="Rohde C."/>
            <person name="Rozas J."/>
            <person name="Rubenfield M.J."/>
            <person name="Ruiz A."/>
            <person name="Russo S."/>
            <person name="Salzberg S.L."/>
            <person name="Sanchez-Gracia A."/>
            <person name="Saranga D.J."/>
            <person name="Sato H."/>
            <person name="Schaeffer S.W."/>
            <person name="Schatz M.C."/>
            <person name="Schlenke T."/>
            <person name="Schwartz R."/>
            <person name="Segarra C."/>
            <person name="Singh R.S."/>
            <person name="Sirot L."/>
            <person name="Sirota M."/>
            <person name="Sisneros N.B."/>
            <person name="Smith C.D."/>
            <person name="Smith T.F."/>
            <person name="Spieth J."/>
            <person name="Stage D.E."/>
            <person name="Stark A."/>
            <person name="Stephan W."/>
            <person name="Strausberg R.L."/>
            <person name="Strempel S."/>
            <person name="Sturgill D."/>
            <person name="Sutton G."/>
            <person name="Sutton G.G."/>
            <person name="Tao W."/>
            <person name="Teichmann S."/>
            <person name="Tobari Y.N."/>
            <person name="Tomimura Y."/>
            <person name="Tsolas J.M."/>
            <person name="Valente V.L."/>
            <person name="Venter E."/>
            <person name="Venter J.C."/>
            <person name="Vicario S."/>
            <person name="Vieira F.G."/>
            <person name="Vilella A.J."/>
            <person name="Villasante A."/>
            <person name="Walenz B."/>
            <person name="Wang J."/>
            <person name="Wasserman M."/>
            <person name="Watts T."/>
            <person name="Wilson D."/>
            <person name="Wilson R.K."/>
            <person name="Wing R.A."/>
            <person name="Wolfner M.F."/>
            <person name="Wong A."/>
            <person name="Wong G.K."/>
            <person name="Wu C.I."/>
            <person name="Wu G."/>
            <person name="Yamamoto D."/>
            <person name="Yang H.P."/>
            <person name="Yang S.P."/>
            <person name="Yorke J.A."/>
            <person name="Yoshida K."/>
            <person name="Zdobnov E."/>
            <person name="Zhang P."/>
            <person name="Zhang Y."/>
            <person name="Zimin A.V."/>
            <person name="Baldwin J."/>
            <person name="Abdouelleil A."/>
            <person name="Abdulkadir J."/>
            <person name="Abebe A."/>
            <person name="Abera B."/>
            <person name="Abreu J."/>
            <person name="Acer S.C."/>
            <person name="Aftuck L."/>
            <person name="Alexander A."/>
            <person name="An P."/>
            <person name="Anderson E."/>
            <person name="Anderson S."/>
            <person name="Arachi H."/>
            <person name="Azer M."/>
            <person name="Bachantsang P."/>
            <person name="Barry A."/>
            <person name="Bayul T."/>
            <person name="Berlin A."/>
            <person name="Bessette D."/>
            <person name="Bloom T."/>
            <person name="Blye J."/>
            <person name="Boguslavskiy L."/>
            <person name="Bonnet C."/>
            <person name="Boukhgalter B."/>
            <person name="Bourzgui I."/>
            <person name="Brown A."/>
            <person name="Cahill P."/>
            <person name="Channer S."/>
            <person name="Cheshatsang Y."/>
            <person name="Chuda L."/>
            <person name="Citroen M."/>
            <person name="Collymore A."/>
            <person name="Cooke P."/>
            <person name="Costello M."/>
            <person name="D'Aco K."/>
            <person name="Daza R."/>
            <person name="De Haan G."/>
            <person name="DeGray S."/>
            <person name="DeMaso C."/>
            <person name="Dhargay N."/>
            <person name="Dooley K."/>
            <person name="Dooley E."/>
            <person name="Doricent M."/>
            <person name="Dorje P."/>
            <person name="Dorjee K."/>
            <person name="Dupes A."/>
            <person name="Elong R."/>
            <person name="Falk J."/>
            <person name="Farina A."/>
            <person name="Faro S."/>
            <person name="Ferguson D."/>
            <person name="Fisher S."/>
            <person name="Foley C.D."/>
            <person name="Franke A."/>
            <person name="Friedrich D."/>
            <person name="Gadbois L."/>
            <person name="Gearin G."/>
            <person name="Gearin C.R."/>
            <person name="Giannoukos G."/>
            <person name="Goode T."/>
            <person name="Graham J."/>
            <person name="Grandbois E."/>
            <person name="Grewal S."/>
            <person name="Gyaltsen K."/>
            <person name="Hafez N."/>
            <person name="Hagos B."/>
            <person name="Hall J."/>
            <person name="Henson C."/>
            <person name="Hollinger A."/>
            <person name="Honan T."/>
            <person name="Huard M.D."/>
            <person name="Hughes L."/>
            <person name="Hurhula B."/>
            <person name="Husby M.E."/>
            <person name="Kamat A."/>
            <person name="Kanga B."/>
            <person name="Kashin S."/>
            <person name="Khazanovich D."/>
            <person name="Kisner P."/>
            <person name="Lance K."/>
            <person name="Lara M."/>
            <person name="Lee W."/>
            <person name="Lennon N."/>
            <person name="Letendre F."/>
            <person name="LeVine R."/>
            <person name="Lipovsky A."/>
            <person name="Liu X."/>
            <person name="Liu J."/>
            <person name="Liu S."/>
            <person name="Lokyitsang T."/>
            <person name="Lokyitsang Y."/>
            <person name="Lubonja R."/>
            <person name="Lui A."/>
            <person name="MacDonald P."/>
            <person name="Magnisalis V."/>
            <person name="Maru K."/>
            <person name="Matthews C."/>
            <person name="McCusker W."/>
            <person name="McDonough S."/>
            <person name="Mehta T."/>
            <person name="Meldrim J."/>
            <person name="Meneus L."/>
            <person name="Mihai O."/>
            <person name="Mihalev A."/>
            <person name="Mihova T."/>
            <person name="Mittelman R."/>
            <person name="Mlenga V."/>
            <person name="Montmayeur A."/>
            <person name="Mulrain L."/>
            <person name="Navidi A."/>
            <person name="Naylor J."/>
            <person name="Negash T."/>
            <person name="Nguyen T."/>
            <person name="Nguyen N."/>
            <person name="Nicol R."/>
            <person name="Norbu C."/>
            <person name="Norbu N."/>
            <person name="Novod N."/>
            <person name="O'Neill B."/>
            <person name="Osman S."/>
            <person name="Markiewicz E."/>
            <person name="Oyono O.L."/>
            <person name="Patti C."/>
            <person name="Phunkhang P."/>
            <person name="Pierre F."/>
            <person name="Priest M."/>
            <person name="Raghuraman S."/>
            <person name="Rege F."/>
            <person name="Reyes R."/>
            <person name="Rise C."/>
            <person name="Rogov P."/>
            <person name="Ross K."/>
            <person name="Ryan E."/>
            <person name="Settipalli S."/>
            <person name="Shea T."/>
            <person name="Sherpa N."/>
            <person name="Shi L."/>
            <person name="Shih D."/>
            <person name="Sparrow T."/>
            <person name="Spaulding J."/>
            <person name="Stalker J."/>
            <person name="Stange-Thomann N."/>
            <person name="Stavropoulos S."/>
            <person name="Stone C."/>
            <person name="Strader C."/>
            <person name="Tesfaye S."/>
            <person name="Thomson T."/>
            <person name="Thoulutsang Y."/>
            <person name="Thoulutsang D."/>
            <person name="Topham K."/>
            <person name="Topping I."/>
            <person name="Tsamla T."/>
            <person name="Vassiliev H."/>
            <person name="Vo A."/>
            <person name="Wangchuk T."/>
            <person name="Wangdi T."/>
            <person name="Weiand M."/>
            <person name="Wilkinson J."/>
            <person name="Wilson A."/>
            <person name="Yadav S."/>
            <person name="Young G."/>
            <person name="Yu Q."/>
            <person name="Zembek L."/>
            <person name="Zhong D."/>
            <person name="Zimmer A."/>
            <person name="Zwirko Z."/>
            <person name="Jaffe D.B."/>
            <person name="Alvarez P."/>
            <person name="Brockman W."/>
            <person name="Butler J."/>
            <person name="Chin C."/>
            <person name="Gnerre S."/>
            <person name="Grabherr M."/>
            <person name="Kleber M."/>
            <person name="Mauceli E."/>
            <person name="MacCallum I."/>
        </authorList>
    </citation>
    <scope>NUCLEOTIDE SEQUENCE [LARGE SCALE GENOMIC DNA]</scope>
    <source>
        <strain evidence="4">Tucson 14024-0371.13</strain>
    </source>
</reference>
<dbReference type="OrthoDB" id="10446119at2759"/>
<organism evidence="3 4">
    <name type="scientific">Drosophila ananassae</name>
    <name type="common">Fruit fly</name>
    <dbReference type="NCBI Taxonomy" id="7217"/>
    <lineage>
        <taxon>Eukaryota</taxon>
        <taxon>Metazoa</taxon>
        <taxon>Ecdysozoa</taxon>
        <taxon>Arthropoda</taxon>
        <taxon>Hexapoda</taxon>
        <taxon>Insecta</taxon>
        <taxon>Pterygota</taxon>
        <taxon>Neoptera</taxon>
        <taxon>Endopterygota</taxon>
        <taxon>Diptera</taxon>
        <taxon>Brachycera</taxon>
        <taxon>Muscomorpha</taxon>
        <taxon>Ephydroidea</taxon>
        <taxon>Drosophilidae</taxon>
        <taxon>Drosophila</taxon>
        <taxon>Sophophora</taxon>
    </lineage>
</organism>
<evidence type="ECO:0000313" key="4">
    <source>
        <dbReference type="Proteomes" id="UP000007801"/>
    </source>
</evidence>
<feature type="transmembrane region" description="Helical" evidence="2">
    <location>
        <begin position="6"/>
        <end position="27"/>
    </location>
</feature>
<dbReference type="GeneID" id="6505452"/>
<dbReference type="EMBL" id="CH902624">
    <property type="protein sequence ID" value="EDV33049.1"/>
    <property type="molecule type" value="Genomic_DNA"/>
</dbReference>
<keyword evidence="2" id="KW-0472">Membrane</keyword>
<keyword evidence="2" id="KW-1133">Transmembrane helix</keyword>
<accession>B3MUY4</accession>
<sequence length="177" mass="20148">MLQKRILELITVLFYWLVLMPPVYNLCKKKHLVETKFDEAINYIRTHCLFALTAMLGYMVLFRVVMLTYAAAKANDNKMWNKIPSPMLDRGDEFKKSRCILDEVDGVELDERSPCPQSKTNEDILVGIPVKTEKKLESSAKSEMHEVEIHPSTNSYTPIPAGSKKKKNGTKKSALVA</sequence>
<dbReference type="InParanoid" id="B3MUY4"/>
<dbReference type="HOGENOM" id="CLU_1373512_0_0_1"/>
<dbReference type="OMA" id="EMHEVEI"/>
<evidence type="ECO:0000256" key="1">
    <source>
        <dbReference type="SAM" id="MobiDB-lite"/>
    </source>
</evidence>
<protein>
    <submittedName>
        <fullName evidence="3">Uncharacterized protein</fullName>
    </submittedName>
</protein>